<dbReference type="OrthoDB" id="2126220at2759"/>
<proteinExistence type="predicted"/>
<protein>
    <recommendedName>
        <fullName evidence="2">DNA helicase Pif1-like 2B domain-containing protein</fullName>
    </recommendedName>
</protein>
<organism evidence="3 4">
    <name type="scientific">Rhizoclosmatium globosum</name>
    <dbReference type="NCBI Taxonomy" id="329046"/>
    <lineage>
        <taxon>Eukaryota</taxon>
        <taxon>Fungi</taxon>
        <taxon>Fungi incertae sedis</taxon>
        <taxon>Chytridiomycota</taxon>
        <taxon>Chytridiomycota incertae sedis</taxon>
        <taxon>Chytridiomycetes</taxon>
        <taxon>Chytridiales</taxon>
        <taxon>Chytriomycetaceae</taxon>
        <taxon>Rhizoclosmatium</taxon>
    </lineage>
</organism>
<evidence type="ECO:0000313" key="4">
    <source>
        <dbReference type="Proteomes" id="UP000193642"/>
    </source>
</evidence>
<keyword evidence="1" id="KW-1133">Transmembrane helix</keyword>
<keyword evidence="1" id="KW-0812">Transmembrane</keyword>
<feature type="transmembrane region" description="Helical" evidence="1">
    <location>
        <begin position="92"/>
        <end position="123"/>
    </location>
</feature>
<reference evidence="3 4" key="1">
    <citation type="submission" date="2016-07" db="EMBL/GenBank/DDBJ databases">
        <title>Pervasive Adenine N6-methylation of Active Genes in Fungi.</title>
        <authorList>
            <consortium name="DOE Joint Genome Institute"/>
            <person name="Mondo S.J."/>
            <person name="Dannebaum R.O."/>
            <person name="Kuo R.C."/>
            <person name="Labutti K."/>
            <person name="Haridas S."/>
            <person name="Kuo A."/>
            <person name="Salamov A."/>
            <person name="Ahrendt S.R."/>
            <person name="Lipzen A."/>
            <person name="Sullivan W."/>
            <person name="Andreopoulos W.B."/>
            <person name="Clum A."/>
            <person name="Lindquist E."/>
            <person name="Daum C."/>
            <person name="Ramamoorthy G.K."/>
            <person name="Gryganskyi A."/>
            <person name="Culley D."/>
            <person name="Magnuson J.K."/>
            <person name="James T.Y."/>
            <person name="O'Malley M.A."/>
            <person name="Stajich J.E."/>
            <person name="Spatafora J.W."/>
            <person name="Visel A."/>
            <person name="Grigoriev I.V."/>
        </authorList>
    </citation>
    <scope>NUCLEOTIDE SEQUENCE [LARGE SCALE GENOMIC DNA]</scope>
    <source>
        <strain evidence="3 4">JEL800</strain>
    </source>
</reference>
<dbReference type="Proteomes" id="UP000193642">
    <property type="component" value="Unassembled WGS sequence"/>
</dbReference>
<dbReference type="InterPro" id="IPR049163">
    <property type="entry name" value="Pif1-like_2B_dom"/>
</dbReference>
<comment type="caution">
    <text evidence="3">The sequence shown here is derived from an EMBL/GenBank/DDBJ whole genome shotgun (WGS) entry which is preliminary data.</text>
</comment>
<gene>
    <name evidence="3" type="ORF">BCR33DRAFT_337939</name>
</gene>
<evidence type="ECO:0000256" key="1">
    <source>
        <dbReference type="SAM" id="Phobius"/>
    </source>
</evidence>
<dbReference type="EMBL" id="MCGO01000031">
    <property type="protein sequence ID" value="ORY41688.1"/>
    <property type="molecule type" value="Genomic_DNA"/>
</dbReference>
<keyword evidence="1" id="KW-0472">Membrane</keyword>
<sequence>MAPETLDLKIGAQVMLIKNKFTVGLVNGSMGRVIGFEEATGCPVVDFFEGPRGFVVGVDDWKYEVNRSVKATREQVCVGIDVSLLESGLDCFVFLLGSASSGLCFVSCHCVFTFLLTLTTGVFTKVKVRRYLYFEWIWDASLKRDKVMLPCRVQSRWRVCRFDSF</sequence>
<accession>A0A1Y2C3T1</accession>
<evidence type="ECO:0000313" key="3">
    <source>
        <dbReference type="EMBL" id="ORY41688.1"/>
    </source>
</evidence>
<dbReference type="Pfam" id="PF21530">
    <property type="entry name" value="Pif1_2B_dom"/>
    <property type="match status" value="1"/>
</dbReference>
<keyword evidence="4" id="KW-1185">Reference proteome</keyword>
<dbReference type="STRING" id="329046.A0A1Y2C3T1"/>
<dbReference type="AlphaFoldDB" id="A0A1Y2C3T1"/>
<feature type="domain" description="DNA helicase Pif1-like 2B" evidence="2">
    <location>
        <begin position="2"/>
        <end position="36"/>
    </location>
</feature>
<name>A0A1Y2C3T1_9FUNG</name>
<evidence type="ECO:0000259" key="2">
    <source>
        <dbReference type="Pfam" id="PF21530"/>
    </source>
</evidence>